<keyword evidence="4" id="KW-0804">Transcription</keyword>
<keyword evidence="8" id="KW-1185">Reference proteome</keyword>
<evidence type="ECO:0000259" key="6">
    <source>
        <dbReference type="PROSITE" id="PS51755"/>
    </source>
</evidence>
<dbReference type="InterPro" id="IPR011990">
    <property type="entry name" value="TPR-like_helical_dom_sf"/>
</dbReference>
<sequence length="707" mass="73940">MRFGVLGSVEAWRDGVRTEIGTPRNRAVLARLLLSRGKVIPLDRLIDDLWEGEAPPQALSSLRTFVCQLRRVLDPGLLVTEPGGYALHLPEQDVDSARFERLFRRAGAAGDPASALRLLEEALELWRGPAYVEFAATMWAEGEAARLEELRLSATERRLDALLSLGRHAEAVPELEVQSRAHPTREEGWRLLALGLYRSARQGDALAALREARRYLADELGVDPGPGLRRLEADILAQTAGLELAQYQTFAPLTMTGPGTGAYGAPAQDGTPHAPGPYGAGPHAAGPYGAGPHVAGVHVAGVHVAGAHVAGPHVAGPQVAGAQVAGVHMAGPYGAAAQGGLTAEPVAGAHPVRAAGPYARAIAPIRCLGRDDLLAATGAALAAAESGAGGHLVFEGEPGAGKTELLRAAEAMAHLRGFRVARARTHPLEREHAYGVARQVFEPLLYALPEEERAAVLDGVAAPAASVVWDNGPSASGPAVLHGLYWLAVRLAERGPLLVAVDDLQWSDPESLRFLAYLVRRSDRLPVAVVATRAGGVPAADPGLLEELCALLGRTAIGSPPPEAVAALAAEILGHDPDPADLAACLSHTGGNAFLVTEYLTAGGDCPPTVTRWLGDWLRKAGGPALEVARAVALLGDRAEPAAVAAMAGIGLDDLLDVLPALVGMRVLADTAPLRFAHPVLRQAALDGMPSSVQRIREQALRLLESV</sequence>
<evidence type="ECO:0000256" key="4">
    <source>
        <dbReference type="ARBA" id="ARBA00023163"/>
    </source>
</evidence>
<dbReference type="RefSeq" id="WP_397082216.1">
    <property type="nucleotide sequence ID" value="NZ_JBITGY010000004.1"/>
</dbReference>
<dbReference type="SMART" id="SM01043">
    <property type="entry name" value="BTAD"/>
    <property type="match status" value="1"/>
</dbReference>
<evidence type="ECO:0000256" key="1">
    <source>
        <dbReference type="ARBA" id="ARBA00005820"/>
    </source>
</evidence>
<evidence type="ECO:0000256" key="2">
    <source>
        <dbReference type="ARBA" id="ARBA00023015"/>
    </source>
</evidence>
<evidence type="ECO:0000256" key="5">
    <source>
        <dbReference type="PROSITE-ProRule" id="PRU01091"/>
    </source>
</evidence>
<proteinExistence type="inferred from homology"/>
<dbReference type="SUPFAM" id="SSF46894">
    <property type="entry name" value="C-terminal effector domain of the bipartite response regulators"/>
    <property type="match status" value="1"/>
</dbReference>
<dbReference type="CDD" id="cd15831">
    <property type="entry name" value="BTAD"/>
    <property type="match status" value="1"/>
</dbReference>
<accession>A0ABW7YSU2</accession>
<comment type="caution">
    <text evidence="7">The sequence shown here is derived from an EMBL/GenBank/DDBJ whole genome shotgun (WGS) entry which is preliminary data.</text>
</comment>
<dbReference type="SMART" id="SM00862">
    <property type="entry name" value="Trans_reg_C"/>
    <property type="match status" value="1"/>
</dbReference>
<name>A0ABW7YSU2_9ACTN</name>
<dbReference type="Proteomes" id="UP001612741">
    <property type="component" value="Unassembled WGS sequence"/>
</dbReference>
<dbReference type="Pfam" id="PF00486">
    <property type="entry name" value="Trans_reg_C"/>
    <property type="match status" value="1"/>
</dbReference>
<dbReference type="PROSITE" id="PS51755">
    <property type="entry name" value="OMPR_PHOB"/>
    <property type="match status" value="1"/>
</dbReference>
<dbReference type="PANTHER" id="PTHR35807">
    <property type="entry name" value="TRANSCRIPTIONAL REGULATOR REDD-RELATED"/>
    <property type="match status" value="1"/>
</dbReference>
<protein>
    <submittedName>
        <fullName evidence="7">BTAD domain-containing putative transcriptional regulator</fullName>
    </submittedName>
</protein>
<evidence type="ECO:0000313" key="8">
    <source>
        <dbReference type="Proteomes" id="UP001612741"/>
    </source>
</evidence>
<dbReference type="Gene3D" id="1.10.10.10">
    <property type="entry name" value="Winged helix-like DNA-binding domain superfamily/Winged helix DNA-binding domain"/>
    <property type="match status" value="1"/>
</dbReference>
<reference evidence="7 8" key="1">
    <citation type="submission" date="2024-10" db="EMBL/GenBank/DDBJ databases">
        <title>The Natural Products Discovery Center: Release of the First 8490 Sequenced Strains for Exploring Actinobacteria Biosynthetic Diversity.</title>
        <authorList>
            <person name="Kalkreuter E."/>
            <person name="Kautsar S.A."/>
            <person name="Yang D."/>
            <person name="Bader C.D."/>
            <person name="Teijaro C.N."/>
            <person name="Fluegel L."/>
            <person name="Davis C.M."/>
            <person name="Simpson J.R."/>
            <person name="Lauterbach L."/>
            <person name="Steele A.D."/>
            <person name="Gui C."/>
            <person name="Meng S."/>
            <person name="Li G."/>
            <person name="Viehrig K."/>
            <person name="Ye F."/>
            <person name="Su P."/>
            <person name="Kiefer A.F."/>
            <person name="Nichols A."/>
            <person name="Cepeda A.J."/>
            <person name="Yan W."/>
            <person name="Fan B."/>
            <person name="Jiang Y."/>
            <person name="Adhikari A."/>
            <person name="Zheng C.-J."/>
            <person name="Schuster L."/>
            <person name="Cowan T.M."/>
            <person name="Smanski M.J."/>
            <person name="Chevrette M.G."/>
            <person name="De Carvalho L.P.S."/>
            <person name="Shen B."/>
        </authorList>
    </citation>
    <scope>NUCLEOTIDE SEQUENCE [LARGE SCALE GENOMIC DNA]</scope>
    <source>
        <strain evidence="7 8">NPDC050545</strain>
    </source>
</reference>
<keyword evidence="3 5" id="KW-0238">DNA-binding</keyword>
<gene>
    <name evidence="7" type="ORF">ACIBG2_16470</name>
</gene>
<dbReference type="InterPro" id="IPR005158">
    <property type="entry name" value="BTAD"/>
</dbReference>
<dbReference type="EMBL" id="JBITGY010000004">
    <property type="protein sequence ID" value="MFI6498984.1"/>
    <property type="molecule type" value="Genomic_DNA"/>
</dbReference>
<feature type="DNA-binding region" description="OmpR/PhoB-type" evidence="5">
    <location>
        <begin position="1"/>
        <end position="89"/>
    </location>
</feature>
<comment type="similarity">
    <text evidence="1">Belongs to the AfsR/DnrI/RedD regulatory family.</text>
</comment>
<dbReference type="SUPFAM" id="SSF48452">
    <property type="entry name" value="TPR-like"/>
    <property type="match status" value="1"/>
</dbReference>
<organism evidence="7 8">
    <name type="scientific">Nonomuraea typhae</name>
    <dbReference type="NCBI Taxonomy" id="2603600"/>
    <lineage>
        <taxon>Bacteria</taxon>
        <taxon>Bacillati</taxon>
        <taxon>Actinomycetota</taxon>
        <taxon>Actinomycetes</taxon>
        <taxon>Streptosporangiales</taxon>
        <taxon>Streptosporangiaceae</taxon>
        <taxon>Nonomuraea</taxon>
    </lineage>
</organism>
<keyword evidence="2" id="KW-0805">Transcription regulation</keyword>
<dbReference type="PANTHER" id="PTHR35807:SF1">
    <property type="entry name" value="TRANSCRIPTIONAL REGULATOR REDD"/>
    <property type="match status" value="1"/>
</dbReference>
<dbReference type="Pfam" id="PF03704">
    <property type="entry name" value="BTAD"/>
    <property type="match status" value="1"/>
</dbReference>
<dbReference type="InterPro" id="IPR041664">
    <property type="entry name" value="AAA_16"/>
</dbReference>
<dbReference type="SUPFAM" id="SSF52540">
    <property type="entry name" value="P-loop containing nucleoside triphosphate hydrolases"/>
    <property type="match status" value="1"/>
</dbReference>
<dbReference type="Pfam" id="PF13191">
    <property type="entry name" value="AAA_16"/>
    <property type="match status" value="1"/>
</dbReference>
<dbReference type="InterPro" id="IPR051677">
    <property type="entry name" value="AfsR-DnrI-RedD_regulator"/>
</dbReference>
<dbReference type="Gene3D" id="1.25.40.10">
    <property type="entry name" value="Tetratricopeptide repeat domain"/>
    <property type="match status" value="1"/>
</dbReference>
<evidence type="ECO:0000313" key="7">
    <source>
        <dbReference type="EMBL" id="MFI6498984.1"/>
    </source>
</evidence>
<dbReference type="InterPro" id="IPR027417">
    <property type="entry name" value="P-loop_NTPase"/>
</dbReference>
<dbReference type="InterPro" id="IPR016032">
    <property type="entry name" value="Sig_transdc_resp-reg_C-effctor"/>
</dbReference>
<dbReference type="InterPro" id="IPR001867">
    <property type="entry name" value="OmpR/PhoB-type_DNA-bd"/>
</dbReference>
<dbReference type="InterPro" id="IPR036388">
    <property type="entry name" value="WH-like_DNA-bd_sf"/>
</dbReference>
<evidence type="ECO:0000256" key="3">
    <source>
        <dbReference type="ARBA" id="ARBA00023125"/>
    </source>
</evidence>
<feature type="domain" description="OmpR/PhoB-type" evidence="6">
    <location>
        <begin position="1"/>
        <end position="89"/>
    </location>
</feature>